<evidence type="ECO:0000313" key="4">
    <source>
        <dbReference type="Proteomes" id="UP000067738"/>
    </source>
</evidence>
<accession>A0A0U2TT57</accession>
<feature type="transmembrane region" description="Helical" evidence="2">
    <location>
        <begin position="126"/>
        <end position="147"/>
    </location>
</feature>
<evidence type="ECO:0000313" key="3">
    <source>
        <dbReference type="EMBL" id="ALT69043.1"/>
    </source>
</evidence>
<feature type="transmembrane region" description="Helical" evidence="2">
    <location>
        <begin position="100"/>
        <end position="120"/>
    </location>
</feature>
<dbReference type="PATRIC" id="fig|230361.4.peg.1306"/>
<evidence type="ECO:0000256" key="1">
    <source>
        <dbReference type="SAM" id="MobiDB-lite"/>
    </source>
</evidence>
<feature type="transmembrane region" description="Helical" evidence="2">
    <location>
        <begin position="42"/>
        <end position="61"/>
    </location>
</feature>
<reference evidence="3 4" key="1">
    <citation type="submission" date="2015-04" db="EMBL/GenBank/DDBJ databases">
        <title>The complete genome sequence of the rumen methanogen Methanobrevibacter millerae SM9.</title>
        <authorList>
            <person name="Leahy S.C."/>
            <person name="Kelly W.J."/>
            <person name="Pacheco D.M."/>
            <person name="Li D."/>
            <person name="Altermann E."/>
            <person name="Attwood G.T."/>
        </authorList>
    </citation>
    <scope>NUCLEOTIDE SEQUENCE [LARGE SCALE GENOMIC DNA]</scope>
    <source>
        <strain evidence="3 4">SM9</strain>
    </source>
</reference>
<dbReference type="Proteomes" id="UP000067738">
    <property type="component" value="Chromosome"/>
</dbReference>
<dbReference type="AlphaFoldDB" id="A0A0U2TT57"/>
<sequence length="312" mass="35633">MGNVLLYWKENNRYVFSRTKFLTLLVFVVSFIYGLQDWQFGTALVIALVFAVPTFIIGFFIHSIMDIDSSYYSGNAGEDIVHFLLYWHEDDRFRLSKTKLITLLIIVLGLISGLGSALPGQYSGQAFASTVVSIVIAVPAFLIGYFIHKRTSAKKPVQQPSKPVQQPVRTQESRPNQNAFNSPDYMGYALKARELKMEYNEKERQTRELINKRFTPPQITNEKFMAVVDESTKVFNEYYKSILNMINFAGKDSARIDNELTSRLDSLRAIIDKLDDLSSELIISMSKSDADEVHDVLDDMENLITSINEYKD</sequence>
<dbReference type="KEGG" id="mmil:sm9_1262"/>
<evidence type="ECO:0000256" key="2">
    <source>
        <dbReference type="SAM" id="Phobius"/>
    </source>
</evidence>
<feature type="region of interest" description="Disordered" evidence="1">
    <location>
        <begin position="154"/>
        <end position="181"/>
    </location>
</feature>
<feature type="compositionally biased region" description="Polar residues" evidence="1">
    <location>
        <begin position="169"/>
        <end position="181"/>
    </location>
</feature>
<keyword evidence="2" id="KW-0472">Membrane</keyword>
<feature type="transmembrane region" description="Helical" evidence="2">
    <location>
        <begin position="21"/>
        <end position="36"/>
    </location>
</feature>
<protein>
    <submittedName>
        <fullName evidence="3">Uncharacterized protein</fullName>
    </submittedName>
</protein>
<keyword evidence="4" id="KW-1185">Reference proteome</keyword>
<keyword evidence="2" id="KW-1133">Transmembrane helix</keyword>
<proteinExistence type="predicted"/>
<organism evidence="3 4">
    <name type="scientific">Methanobrevibacter millerae</name>
    <dbReference type="NCBI Taxonomy" id="230361"/>
    <lineage>
        <taxon>Archaea</taxon>
        <taxon>Methanobacteriati</taxon>
        <taxon>Methanobacteriota</taxon>
        <taxon>Methanomada group</taxon>
        <taxon>Methanobacteria</taxon>
        <taxon>Methanobacteriales</taxon>
        <taxon>Methanobacteriaceae</taxon>
        <taxon>Methanobrevibacter</taxon>
    </lineage>
</organism>
<name>A0A0U2TT57_9EURY</name>
<feature type="compositionally biased region" description="Low complexity" evidence="1">
    <location>
        <begin position="154"/>
        <end position="168"/>
    </location>
</feature>
<keyword evidence="2" id="KW-0812">Transmembrane</keyword>
<gene>
    <name evidence="3" type="ORF">sm9_1262</name>
</gene>
<dbReference type="EMBL" id="CP011266">
    <property type="protein sequence ID" value="ALT69043.1"/>
    <property type="molecule type" value="Genomic_DNA"/>
</dbReference>